<gene>
    <name evidence="7" type="ORF">FHS72_003334</name>
</gene>
<feature type="transmembrane region" description="Helical" evidence="6">
    <location>
        <begin position="117"/>
        <end position="138"/>
    </location>
</feature>
<evidence type="ECO:0000313" key="7">
    <source>
        <dbReference type="EMBL" id="MBB5723689.1"/>
    </source>
</evidence>
<dbReference type="PANTHER" id="PTHR10010">
    <property type="entry name" value="SOLUTE CARRIER FAMILY 34 SODIUM PHOSPHATE , MEMBER 2-RELATED"/>
    <property type="match status" value="1"/>
</dbReference>
<evidence type="ECO:0000313" key="8">
    <source>
        <dbReference type="Proteomes" id="UP000535415"/>
    </source>
</evidence>
<evidence type="ECO:0000256" key="3">
    <source>
        <dbReference type="ARBA" id="ARBA00022692"/>
    </source>
</evidence>
<feature type="transmembrane region" description="Helical" evidence="6">
    <location>
        <begin position="195"/>
        <end position="214"/>
    </location>
</feature>
<dbReference type="InterPro" id="IPR038078">
    <property type="entry name" value="PhoU-like_sf"/>
</dbReference>
<feature type="transmembrane region" description="Helical" evidence="6">
    <location>
        <begin position="226"/>
        <end position="246"/>
    </location>
</feature>
<dbReference type="SUPFAM" id="SSF109755">
    <property type="entry name" value="PhoU-like"/>
    <property type="match status" value="1"/>
</dbReference>
<dbReference type="EMBL" id="JACIJM010000013">
    <property type="protein sequence ID" value="MBB5723689.1"/>
    <property type="molecule type" value="Genomic_DNA"/>
</dbReference>
<accession>A0A7W9BP97</accession>
<feature type="transmembrane region" description="Helical" evidence="6">
    <location>
        <begin position="82"/>
        <end position="105"/>
    </location>
</feature>
<keyword evidence="3 6" id="KW-0812">Transmembrane</keyword>
<name>A0A7W9BP97_9RHOB</name>
<proteinExistence type="predicted"/>
<keyword evidence="5 6" id="KW-0472">Membrane</keyword>
<keyword evidence="2" id="KW-1003">Cell membrane</keyword>
<feature type="transmembrane region" description="Helical" evidence="6">
    <location>
        <begin position="158"/>
        <end position="183"/>
    </location>
</feature>
<dbReference type="Pfam" id="PF02690">
    <property type="entry name" value="Na_Pi_cotrans"/>
    <property type="match status" value="2"/>
</dbReference>
<dbReference type="NCBIfam" id="NF037997">
    <property type="entry name" value="Na_Pi_symport"/>
    <property type="match status" value="1"/>
</dbReference>
<evidence type="ECO:0000256" key="2">
    <source>
        <dbReference type="ARBA" id="ARBA00022475"/>
    </source>
</evidence>
<dbReference type="GO" id="GO:0044341">
    <property type="term" value="P:sodium-dependent phosphate transport"/>
    <property type="evidence" value="ECO:0007669"/>
    <property type="project" value="InterPro"/>
</dbReference>
<sequence length="517" mass="55857">MLWGIRLIRTGIMRAFGGSLRHVLGAITNGRIMSFGVGAGVTVFIQSSTATAMIIASLASKGLVGAPAALAVMLGADVGTSVAAQILSFDLSTASYGLIFVGFVIHSQSVDHVKRQIGRSILGLGMVLLALSLIRMSSAPLRDSALLVDLLTTLESEMLLTLFIVAVLTWLIHSSLAVVLLTASLYAAGVIQTEMGLLMILGANIGGTIPAIIATMNAEVEGQRVAMGNAVFKLTACLLVLPILHFKGDILIGYLGETHALINFHTVFNIFVAVLFLPWVGVFARLFERLIPATEQEGAERVVRYLDRDLLETPTLALASASRELNRIPEQIEEALLALKTAVLTDDLATVTIAMKNHANVAATLDALKFYLSDVTRGEISDNESDRAMNMVLLSANLGHVSELVLNAVTLCEARIRDQVRFSNEGRDELLPLIDIILQGLRHTLVSSLQGDSQVRKNINKQRKELDNLVEASWQAHFRRLSEGNPSAISTSGLHSELLRDFTRIFYHIHAASKVGI</sequence>
<evidence type="ECO:0000256" key="5">
    <source>
        <dbReference type="ARBA" id="ARBA00023136"/>
    </source>
</evidence>
<organism evidence="7 8">
    <name type="scientific">Yoonia ponticola</name>
    <dbReference type="NCBI Taxonomy" id="1524255"/>
    <lineage>
        <taxon>Bacteria</taxon>
        <taxon>Pseudomonadati</taxon>
        <taxon>Pseudomonadota</taxon>
        <taxon>Alphaproteobacteria</taxon>
        <taxon>Rhodobacterales</taxon>
        <taxon>Paracoccaceae</taxon>
        <taxon>Yoonia</taxon>
    </lineage>
</organism>
<feature type="transmembrane region" description="Helical" evidence="6">
    <location>
        <begin position="23"/>
        <end position="45"/>
    </location>
</feature>
<dbReference type="GO" id="GO:0005436">
    <property type="term" value="F:sodium:phosphate symporter activity"/>
    <property type="evidence" value="ECO:0007669"/>
    <property type="project" value="InterPro"/>
</dbReference>
<reference evidence="7 8" key="1">
    <citation type="submission" date="2020-08" db="EMBL/GenBank/DDBJ databases">
        <title>Genomic Encyclopedia of Type Strains, Phase IV (KMG-IV): sequencing the most valuable type-strain genomes for metagenomic binning, comparative biology and taxonomic classification.</title>
        <authorList>
            <person name="Goeker M."/>
        </authorList>
    </citation>
    <scope>NUCLEOTIDE SEQUENCE [LARGE SCALE GENOMIC DNA]</scope>
    <source>
        <strain evidence="7 8">DSM 101064</strain>
    </source>
</reference>
<dbReference type="InterPro" id="IPR003841">
    <property type="entry name" value="Na/Pi_transpt"/>
</dbReference>
<dbReference type="GO" id="GO:0005886">
    <property type="term" value="C:plasma membrane"/>
    <property type="evidence" value="ECO:0007669"/>
    <property type="project" value="UniProtKB-SubCell"/>
</dbReference>
<evidence type="ECO:0000256" key="1">
    <source>
        <dbReference type="ARBA" id="ARBA00004651"/>
    </source>
</evidence>
<keyword evidence="8" id="KW-1185">Reference proteome</keyword>
<dbReference type="PANTHER" id="PTHR10010:SF46">
    <property type="entry name" value="SODIUM-DEPENDENT PHOSPHATE TRANSPORT PROTEIN 2B"/>
    <property type="match status" value="1"/>
</dbReference>
<comment type="caution">
    <text evidence="7">The sequence shown here is derived from an EMBL/GenBank/DDBJ whole genome shotgun (WGS) entry which is preliminary data.</text>
</comment>
<feature type="transmembrane region" description="Helical" evidence="6">
    <location>
        <begin position="267"/>
        <end position="287"/>
    </location>
</feature>
<dbReference type="Proteomes" id="UP000535415">
    <property type="component" value="Unassembled WGS sequence"/>
</dbReference>
<protein>
    <submittedName>
        <fullName evidence="7">Phosphate:Na+ symporter</fullName>
    </submittedName>
</protein>
<comment type="subcellular location">
    <subcellularLocation>
        <location evidence="1">Cell membrane</location>
        <topology evidence="1">Multi-pass membrane protein</topology>
    </subcellularLocation>
</comment>
<keyword evidence="4 6" id="KW-1133">Transmembrane helix</keyword>
<dbReference type="AlphaFoldDB" id="A0A7W9BP97"/>
<evidence type="ECO:0000256" key="6">
    <source>
        <dbReference type="SAM" id="Phobius"/>
    </source>
</evidence>
<dbReference type="Gene3D" id="1.20.58.220">
    <property type="entry name" value="Phosphate transport system protein phou homolog 2, domain 2"/>
    <property type="match status" value="1"/>
</dbReference>
<evidence type="ECO:0000256" key="4">
    <source>
        <dbReference type="ARBA" id="ARBA00022989"/>
    </source>
</evidence>